<feature type="transmembrane region" description="Helical" evidence="8">
    <location>
        <begin position="267"/>
        <end position="289"/>
    </location>
</feature>
<comment type="caution">
    <text evidence="9">The sequence shown here is derived from an EMBL/GenBank/DDBJ whole genome shotgun (WGS) entry which is preliminary data.</text>
</comment>
<feature type="transmembrane region" description="Helical" evidence="8">
    <location>
        <begin position="141"/>
        <end position="163"/>
    </location>
</feature>
<dbReference type="Proteomes" id="UP001597399">
    <property type="component" value="Unassembled WGS sequence"/>
</dbReference>
<feature type="transmembrane region" description="Helical" evidence="8">
    <location>
        <begin position="214"/>
        <end position="247"/>
    </location>
</feature>
<feature type="transmembrane region" description="Helical" evidence="8">
    <location>
        <begin position="301"/>
        <end position="318"/>
    </location>
</feature>
<feature type="transmembrane region" description="Helical" evidence="8">
    <location>
        <begin position="64"/>
        <end position="87"/>
    </location>
</feature>
<accession>A0ABW5S0M4</accession>
<proteinExistence type="inferred from homology"/>
<keyword evidence="5 8" id="KW-0812">Transmembrane</keyword>
<dbReference type="PANTHER" id="PTHR34975:SF2">
    <property type="entry name" value="SPORE GERMINATION PROTEIN A2"/>
    <property type="match status" value="1"/>
</dbReference>
<organism evidence="9 10">
    <name type="scientific">Sporolactobacillus shoreicorticis</name>
    <dbReference type="NCBI Taxonomy" id="1923877"/>
    <lineage>
        <taxon>Bacteria</taxon>
        <taxon>Bacillati</taxon>
        <taxon>Bacillota</taxon>
        <taxon>Bacilli</taxon>
        <taxon>Bacillales</taxon>
        <taxon>Sporolactobacillaceae</taxon>
        <taxon>Sporolactobacillus</taxon>
    </lineage>
</organism>
<evidence type="ECO:0000313" key="9">
    <source>
        <dbReference type="EMBL" id="MFD2693340.1"/>
    </source>
</evidence>
<keyword evidence="7 8" id="KW-0472">Membrane</keyword>
<evidence type="ECO:0000256" key="1">
    <source>
        <dbReference type="ARBA" id="ARBA00004141"/>
    </source>
</evidence>
<dbReference type="InterPro" id="IPR004761">
    <property type="entry name" value="Spore_GerAB"/>
</dbReference>
<protein>
    <submittedName>
        <fullName evidence="9">GerAB/ArcD/ProY family transporter</fullName>
    </submittedName>
</protein>
<keyword evidence="10" id="KW-1185">Reference proteome</keyword>
<keyword evidence="4" id="KW-0309">Germination</keyword>
<dbReference type="NCBIfam" id="TIGR00912">
    <property type="entry name" value="2A0309"/>
    <property type="match status" value="1"/>
</dbReference>
<evidence type="ECO:0000256" key="4">
    <source>
        <dbReference type="ARBA" id="ARBA00022544"/>
    </source>
</evidence>
<comment type="similarity">
    <text evidence="2">Belongs to the amino acid-polyamine-organocation (APC) superfamily. Spore germination protein (SGP) (TC 2.A.3.9) family.</text>
</comment>
<keyword evidence="3" id="KW-0813">Transport</keyword>
<dbReference type="RefSeq" id="WP_253058010.1">
    <property type="nucleotide sequence ID" value="NZ_JAMXWM010000002.1"/>
</dbReference>
<gene>
    <name evidence="9" type="ORF">ACFSUE_06800</name>
</gene>
<evidence type="ECO:0000256" key="6">
    <source>
        <dbReference type="ARBA" id="ARBA00022989"/>
    </source>
</evidence>
<evidence type="ECO:0000256" key="8">
    <source>
        <dbReference type="SAM" id="Phobius"/>
    </source>
</evidence>
<dbReference type="Pfam" id="PF03845">
    <property type="entry name" value="Spore_permease"/>
    <property type="match status" value="1"/>
</dbReference>
<feature type="transmembrane region" description="Helical" evidence="8">
    <location>
        <begin position="183"/>
        <end position="202"/>
    </location>
</feature>
<feature type="transmembrane region" description="Helical" evidence="8">
    <location>
        <begin position="107"/>
        <end position="129"/>
    </location>
</feature>
<dbReference type="PANTHER" id="PTHR34975">
    <property type="entry name" value="SPORE GERMINATION PROTEIN A2"/>
    <property type="match status" value="1"/>
</dbReference>
<dbReference type="EMBL" id="JBHUMQ010000015">
    <property type="protein sequence ID" value="MFD2693340.1"/>
    <property type="molecule type" value="Genomic_DNA"/>
</dbReference>
<feature type="transmembrane region" description="Helical" evidence="8">
    <location>
        <begin position="34"/>
        <end position="52"/>
    </location>
</feature>
<keyword evidence="6 8" id="KW-1133">Transmembrane helix</keyword>
<comment type="subcellular location">
    <subcellularLocation>
        <location evidence="1">Membrane</location>
        <topology evidence="1">Multi-pass membrane protein</topology>
    </subcellularLocation>
</comment>
<evidence type="ECO:0000256" key="2">
    <source>
        <dbReference type="ARBA" id="ARBA00007998"/>
    </source>
</evidence>
<evidence type="ECO:0000313" key="10">
    <source>
        <dbReference type="Proteomes" id="UP001597399"/>
    </source>
</evidence>
<name>A0ABW5S0M4_9BACL</name>
<feature type="transmembrane region" description="Helical" evidence="8">
    <location>
        <begin position="338"/>
        <end position="355"/>
    </location>
</feature>
<evidence type="ECO:0000256" key="5">
    <source>
        <dbReference type="ARBA" id="ARBA00022692"/>
    </source>
</evidence>
<evidence type="ECO:0000256" key="3">
    <source>
        <dbReference type="ARBA" id="ARBA00022448"/>
    </source>
</evidence>
<evidence type="ECO:0000256" key="7">
    <source>
        <dbReference type="ARBA" id="ARBA00023136"/>
    </source>
</evidence>
<sequence>MEKISKHQLFVLVMMEQIGSTQLWVLGIEAGRDAWLAILFSMLPGCLLIWVFTELQKNFPEDNITGIISKLLGKIIGYPLILLFALVDVFNSTRNISEFSDLLNMTFLQNTPSFMVKVLFLLTILYISSMGIETLARLTEIMLPSVLFFIILAYILIIVSGNADFSQLIPIMGNGPGPILKASYPLIVNFPFGLIFVFMQFWHFSTSQKSVRKITFLAVILSALLLALTQAIIVSTLGLGVASRATIPILEVIKMINIGDFITNLDGLGIILIFIEGFYMTIIHILSASMILTSLVKMSDYRWLTIPISIFILWYSGIYEPNYSFHVQYLLHQAWQQFVPLYNAVPLLLLIIYWLKKSYMKSNGKR</sequence>
<reference evidence="10" key="1">
    <citation type="journal article" date="2019" name="Int. J. Syst. Evol. Microbiol.">
        <title>The Global Catalogue of Microorganisms (GCM) 10K type strain sequencing project: providing services to taxonomists for standard genome sequencing and annotation.</title>
        <authorList>
            <consortium name="The Broad Institute Genomics Platform"/>
            <consortium name="The Broad Institute Genome Sequencing Center for Infectious Disease"/>
            <person name="Wu L."/>
            <person name="Ma J."/>
        </authorList>
    </citation>
    <scope>NUCLEOTIDE SEQUENCE [LARGE SCALE GENOMIC DNA]</scope>
    <source>
        <strain evidence="10">TISTR 2466</strain>
    </source>
</reference>